<organism evidence="9 10">
    <name type="scientific">Ralstonia pickettii</name>
    <name type="common">Burkholderia pickettii</name>
    <dbReference type="NCBI Taxonomy" id="329"/>
    <lineage>
        <taxon>Bacteria</taxon>
        <taxon>Pseudomonadati</taxon>
        <taxon>Pseudomonadota</taxon>
        <taxon>Betaproteobacteria</taxon>
        <taxon>Burkholderiales</taxon>
        <taxon>Burkholderiaceae</taxon>
        <taxon>Ralstonia</taxon>
    </lineage>
</organism>
<sequence length="488" mass="53973">MVLSFAIWLPIFFGVLVLASGSDRNPGYVRWMSLIGSVISFVMTLPLITRFDKTTAAMQFVEKSSWIERFHISYYLGVDGISMWFVVLTAFITVIVVISAWEVITERVAQYMAAFLILSGLMIGVFASLDGLLFYVFFEATLIPMYIIIGVWGGPNRVYAAFKFFLYTLLGSLLTLVALLYLYFHSGTFEILQWHQVKLSMNEQILIFLAFFMAFAVKVPMWPVHTWLPDAHVEAPTGGSVVLAAIMLKLGAYGFLRFSLPIAPDASHSLSAFIIAISLVAVIYIGLVALVQADMKKLVAYSSIAHMGFVTLGFFIFNEIGVEGGIVQMISHGFISGAMFLCIGVLYDRVHSRQIADYGGVVNTMPKFAALSVFFAMANCGLPATSGFVGEFMVILGSVKFNFWIGLLAATALIFGAAYSLWMVKRVIFGDVTHKHVAELKDLNCREFFMLGVLAIATLYMGLYPKPFTDVMHASVVNLLTHVAQSKL</sequence>
<feature type="transmembrane region" description="Helical" evidence="7">
    <location>
        <begin position="270"/>
        <end position="291"/>
    </location>
</feature>
<dbReference type="Pfam" id="PF00361">
    <property type="entry name" value="Proton_antipo_M"/>
    <property type="match status" value="1"/>
</dbReference>
<accession>A0A9Q3LRV4</accession>
<comment type="similarity">
    <text evidence="2">Belongs to the complex I subunit 4 family.</text>
</comment>
<dbReference type="NCBIfam" id="NF004499">
    <property type="entry name" value="PRK05846.1-3"/>
    <property type="match status" value="1"/>
</dbReference>
<protein>
    <submittedName>
        <fullName evidence="9">NADH-quinone oxidoreductase subunit M</fullName>
        <ecNumber evidence="9">1.6.5.11</ecNumber>
    </submittedName>
</protein>
<keyword evidence="9" id="KW-0560">Oxidoreductase</keyword>
<reference evidence="9" key="1">
    <citation type="submission" date="2018-06" db="EMBL/GenBank/DDBJ databases">
        <authorList>
            <person name="O'Rourke A."/>
        </authorList>
    </citation>
    <scope>NUCLEOTIDE SEQUENCE</scope>
    <source>
        <strain evidence="9">132550021-3</strain>
    </source>
</reference>
<feature type="transmembrane region" description="Helical" evidence="7">
    <location>
        <begin position="108"/>
        <end position="127"/>
    </location>
</feature>
<comment type="subcellular location">
    <subcellularLocation>
        <location evidence="1">Endomembrane system</location>
        <topology evidence="1">Multi-pass membrane protein</topology>
    </subcellularLocation>
    <subcellularLocation>
        <location evidence="6">Membrane</location>
        <topology evidence="6">Multi-pass membrane protein</topology>
    </subcellularLocation>
</comment>
<feature type="transmembrane region" description="Helical" evidence="7">
    <location>
        <begin position="29"/>
        <end position="51"/>
    </location>
</feature>
<dbReference type="GO" id="GO:0012505">
    <property type="term" value="C:endomembrane system"/>
    <property type="evidence" value="ECO:0007669"/>
    <property type="project" value="UniProtKB-SubCell"/>
</dbReference>
<feature type="transmembrane region" description="Helical" evidence="7">
    <location>
        <begin position="298"/>
        <end position="317"/>
    </location>
</feature>
<proteinExistence type="inferred from homology"/>
<dbReference type="PANTHER" id="PTHR43507:SF1">
    <property type="entry name" value="NADH-UBIQUINONE OXIDOREDUCTASE CHAIN 4"/>
    <property type="match status" value="1"/>
</dbReference>
<dbReference type="GO" id="GO:0016020">
    <property type="term" value="C:membrane"/>
    <property type="evidence" value="ECO:0007669"/>
    <property type="project" value="UniProtKB-SubCell"/>
</dbReference>
<feature type="transmembrane region" description="Helical" evidence="7">
    <location>
        <begin position="329"/>
        <end position="347"/>
    </location>
</feature>
<dbReference type="RefSeq" id="WP_116576520.1">
    <property type="nucleotide sequence ID" value="NZ_JACBXL010000013.1"/>
</dbReference>
<comment type="caution">
    <text evidence="9">The sequence shown here is derived from an EMBL/GenBank/DDBJ whole genome shotgun (WGS) entry which is preliminary data.</text>
</comment>
<dbReference type="Proteomes" id="UP001199322">
    <property type="component" value="Unassembled WGS sequence"/>
</dbReference>
<feature type="transmembrane region" description="Helical" evidence="7">
    <location>
        <begin position="401"/>
        <end position="422"/>
    </location>
</feature>
<dbReference type="NCBIfam" id="TIGR01972">
    <property type="entry name" value="NDH_I_M"/>
    <property type="match status" value="1"/>
</dbReference>
<evidence type="ECO:0000256" key="3">
    <source>
        <dbReference type="ARBA" id="ARBA00022692"/>
    </source>
</evidence>
<dbReference type="AlphaFoldDB" id="A0A9Q3LRV4"/>
<evidence type="ECO:0000259" key="8">
    <source>
        <dbReference type="Pfam" id="PF00361"/>
    </source>
</evidence>
<dbReference type="GO" id="GO:0048039">
    <property type="term" value="F:ubiquinone binding"/>
    <property type="evidence" value="ECO:0007669"/>
    <property type="project" value="TreeGrafter"/>
</dbReference>
<evidence type="ECO:0000256" key="4">
    <source>
        <dbReference type="ARBA" id="ARBA00022989"/>
    </source>
</evidence>
<evidence type="ECO:0000256" key="5">
    <source>
        <dbReference type="ARBA" id="ARBA00023136"/>
    </source>
</evidence>
<name>A0A9Q3LRV4_RALPI</name>
<feature type="transmembrane region" description="Helical" evidence="7">
    <location>
        <begin position="205"/>
        <end position="224"/>
    </location>
</feature>
<feature type="transmembrane region" description="Helical" evidence="7">
    <location>
        <begin position="132"/>
        <end position="152"/>
    </location>
</feature>
<feature type="domain" description="NADH:quinone oxidoreductase/Mrp antiporter transmembrane" evidence="8">
    <location>
        <begin position="130"/>
        <end position="411"/>
    </location>
</feature>
<dbReference type="EMBL" id="QGBI01000016">
    <property type="protein sequence ID" value="MBX3891602.1"/>
    <property type="molecule type" value="Genomic_DNA"/>
</dbReference>
<dbReference type="InterPro" id="IPR003918">
    <property type="entry name" value="NADH_UbQ_OxRdtase"/>
</dbReference>
<dbReference type="GO" id="GO:0042773">
    <property type="term" value="P:ATP synthesis coupled electron transport"/>
    <property type="evidence" value="ECO:0007669"/>
    <property type="project" value="InterPro"/>
</dbReference>
<feature type="transmembrane region" description="Helical" evidence="7">
    <location>
        <begin position="72"/>
        <end position="96"/>
    </location>
</feature>
<keyword evidence="4 7" id="KW-1133">Transmembrane helix</keyword>
<evidence type="ECO:0000313" key="9">
    <source>
        <dbReference type="EMBL" id="MBX3891602.1"/>
    </source>
</evidence>
<dbReference type="GO" id="GO:0015990">
    <property type="term" value="P:electron transport coupled proton transport"/>
    <property type="evidence" value="ECO:0007669"/>
    <property type="project" value="TreeGrafter"/>
</dbReference>
<dbReference type="GO" id="GO:0008137">
    <property type="term" value="F:NADH dehydrogenase (ubiquinone) activity"/>
    <property type="evidence" value="ECO:0007669"/>
    <property type="project" value="InterPro"/>
</dbReference>
<dbReference type="InterPro" id="IPR010227">
    <property type="entry name" value="NADH_Q_OxRdtase_chainM/4"/>
</dbReference>
<feature type="transmembrane region" description="Helical" evidence="7">
    <location>
        <begin position="443"/>
        <end position="463"/>
    </location>
</feature>
<evidence type="ECO:0000256" key="6">
    <source>
        <dbReference type="RuleBase" id="RU000320"/>
    </source>
</evidence>
<dbReference type="GO" id="GO:0003954">
    <property type="term" value="F:NADH dehydrogenase activity"/>
    <property type="evidence" value="ECO:0007669"/>
    <property type="project" value="TreeGrafter"/>
</dbReference>
<evidence type="ECO:0000256" key="7">
    <source>
        <dbReference type="SAM" id="Phobius"/>
    </source>
</evidence>
<dbReference type="PRINTS" id="PR01437">
    <property type="entry name" value="NUOXDRDTASE4"/>
</dbReference>
<feature type="transmembrane region" description="Helical" evidence="7">
    <location>
        <begin position="368"/>
        <end position="389"/>
    </location>
</feature>
<evidence type="ECO:0000313" key="10">
    <source>
        <dbReference type="Proteomes" id="UP001199322"/>
    </source>
</evidence>
<evidence type="ECO:0000256" key="2">
    <source>
        <dbReference type="ARBA" id="ARBA00009025"/>
    </source>
</evidence>
<keyword evidence="3 6" id="KW-0812">Transmembrane</keyword>
<gene>
    <name evidence="9" type="ORF">DEE74_17195</name>
</gene>
<dbReference type="InterPro" id="IPR001750">
    <property type="entry name" value="ND/Mrp_TM"/>
</dbReference>
<feature type="transmembrane region" description="Helical" evidence="7">
    <location>
        <begin position="164"/>
        <end position="184"/>
    </location>
</feature>
<dbReference type="NCBIfam" id="NF004501">
    <property type="entry name" value="PRK05846.1-5"/>
    <property type="match status" value="1"/>
</dbReference>
<dbReference type="PANTHER" id="PTHR43507">
    <property type="entry name" value="NADH-UBIQUINONE OXIDOREDUCTASE CHAIN 4"/>
    <property type="match status" value="1"/>
</dbReference>
<evidence type="ECO:0000256" key="1">
    <source>
        <dbReference type="ARBA" id="ARBA00004127"/>
    </source>
</evidence>
<dbReference type="EC" id="1.6.5.11" evidence="9"/>
<keyword evidence="5 7" id="KW-0472">Membrane</keyword>